<organism evidence="4 5">
    <name type="scientific">Orbilia ellipsospora</name>
    <dbReference type="NCBI Taxonomy" id="2528407"/>
    <lineage>
        <taxon>Eukaryota</taxon>
        <taxon>Fungi</taxon>
        <taxon>Dikarya</taxon>
        <taxon>Ascomycota</taxon>
        <taxon>Pezizomycotina</taxon>
        <taxon>Orbiliomycetes</taxon>
        <taxon>Orbiliales</taxon>
        <taxon>Orbiliaceae</taxon>
        <taxon>Orbilia</taxon>
    </lineage>
</organism>
<dbReference type="GO" id="GO:0005739">
    <property type="term" value="C:mitochondrion"/>
    <property type="evidence" value="ECO:0007669"/>
    <property type="project" value="TreeGrafter"/>
</dbReference>
<accession>A0AAV9XHY9</accession>
<comment type="caution">
    <text evidence="4">The sequence shown here is derived from an EMBL/GenBank/DDBJ whole genome shotgun (WGS) entry which is preliminary data.</text>
</comment>
<evidence type="ECO:0000256" key="1">
    <source>
        <dbReference type="ARBA" id="ARBA00008645"/>
    </source>
</evidence>
<dbReference type="PANTHER" id="PTHR46118">
    <property type="entry name" value="PROTEIN ABHD11"/>
    <property type="match status" value="1"/>
</dbReference>
<protein>
    <recommendedName>
        <fullName evidence="3">AB hydrolase-1 domain-containing protein</fullName>
    </recommendedName>
</protein>
<dbReference type="FunFam" id="3.40.50.1820:FF:000039">
    <property type="entry name" value="Esterase ybfF"/>
    <property type="match status" value="1"/>
</dbReference>
<dbReference type="PANTHER" id="PTHR46118:SF4">
    <property type="entry name" value="PROTEIN ABHD11"/>
    <property type="match status" value="1"/>
</dbReference>
<comment type="similarity">
    <text evidence="1">Belongs to the AB hydrolase superfamily.</text>
</comment>
<reference evidence="4 5" key="1">
    <citation type="submission" date="2019-10" db="EMBL/GenBank/DDBJ databases">
        <authorList>
            <person name="Palmer J.M."/>
        </authorList>
    </citation>
    <scope>NUCLEOTIDE SEQUENCE [LARGE SCALE GENOMIC DNA]</scope>
    <source>
        <strain evidence="4 5">TWF694</strain>
    </source>
</reference>
<gene>
    <name evidence="4" type="ORF">TWF694_007490</name>
</gene>
<dbReference type="InterPro" id="IPR000073">
    <property type="entry name" value="AB_hydrolase_1"/>
</dbReference>
<dbReference type="Proteomes" id="UP001365542">
    <property type="component" value="Unassembled WGS sequence"/>
</dbReference>
<evidence type="ECO:0000313" key="5">
    <source>
        <dbReference type="Proteomes" id="UP001365542"/>
    </source>
</evidence>
<dbReference type="GO" id="GO:0052689">
    <property type="term" value="F:carboxylic ester hydrolase activity"/>
    <property type="evidence" value="ECO:0007669"/>
    <property type="project" value="TreeGrafter"/>
</dbReference>
<dbReference type="InterPro" id="IPR029058">
    <property type="entry name" value="AB_hydrolase_fold"/>
</dbReference>
<dbReference type="SUPFAM" id="SSF53474">
    <property type="entry name" value="alpha/beta-Hydrolases"/>
    <property type="match status" value="1"/>
</dbReference>
<keyword evidence="2" id="KW-0378">Hydrolase</keyword>
<dbReference type="EMBL" id="JAVHJO010000003">
    <property type="protein sequence ID" value="KAK6541697.1"/>
    <property type="molecule type" value="Genomic_DNA"/>
</dbReference>
<name>A0AAV9XHY9_9PEZI</name>
<dbReference type="Pfam" id="PF00561">
    <property type="entry name" value="Abhydrolase_1"/>
    <property type="match status" value="1"/>
</dbReference>
<evidence type="ECO:0000256" key="2">
    <source>
        <dbReference type="ARBA" id="ARBA00022801"/>
    </source>
</evidence>
<dbReference type="Gene3D" id="3.40.50.1820">
    <property type="entry name" value="alpha/beta hydrolase"/>
    <property type="match status" value="1"/>
</dbReference>
<proteinExistence type="inferred from homology"/>
<sequence length="308" mass="35052">MRGIYRPIARLNLRRPSAYLFQRPYSTEQPIPKIETVKMSYNLHKPPNGGGEKQEPIIFMHGLFGSKSNNRGISKMLAKDLNRSVYALDLRNHGESPHAYPHTYTAMANDVEHFIQDHNLQNPTLIGHSMGAKVAMSVALRQPSLIQDIIAVDNAPINAQLGRQFANYVQAMSRIESTSVLNTKEADEILQSYEPLLEIRQFLFTNLLKPTPTNDRFRWRIPVKLLGNALDEMASFPFTPGKDSFTKPALFVRGTRSSYVADETIPLIGEFFPRFELKDVEAGHWVISENVTGFKKVCLEFFKREKET</sequence>
<evidence type="ECO:0000259" key="3">
    <source>
        <dbReference type="Pfam" id="PF00561"/>
    </source>
</evidence>
<feature type="domain" description="AB hydrolase-1" evidence="3">
    <location>
        <begin position="56"/>
        <end position="290"/>
    </location>
</feature>
<dbReference type="AlphaFoldDB" id="A0AAV9XHY9"/>
<evidence type="ECO:0000313" key="4">
    <source>
        <dbReference type="EMBL" id="KAK6541697.1"/>
    </source>
</evidence>
<keyword evidence="5" id="KW-1185">Reference proteome</keyword>